<gene>
    <name evidence="2" type="ORF">BS47DRAFT_1368481</name>
</gene>
<dbReference type="AlphaFoldDB" id="A0A9P6AFI0"/>
<comment type="caution">
    <text evidence="2">The sequence shown here is derived from an EMBL/GenBank/DDBJ whole genome shotgun (WGS) entry which is preliminary data.</text>
</comment>
<reference evidence="2" key="1">
    <citation type="journal article" date="2020" name="Nat. Commun.">
        <title>Large-scale genome sequencing of mycorrhizal fungi provides insights into the early evolution of symbiotic traits.</title>
        <authorList>
            <person name="Miyauchi S."/>
            <person name="Kiss E."/>
            <person name="Kuo A."/>
            <person name="Drula E."/>
            <person name="Kohler A."/>
            <person name="Sanchez-Garcia M."/>
            <person name="Morin E."/>
            <person name="Andreopoulos B."/>
            <person name="Barry K.W."/>
            <person name="Bonito G."/>
            <person name="Buee M."/>
            <person name="Carver A."/>
            <person name="Chen C."/>
            <person name="Cichocki N."/>
            <person name="Clum A."/>
            <person name="Culley D."/>
            <person name="Crous P.W."/>
            <person name="Fauchery L."/>
            <person name="Girlanda M."/>
            <person name="Hayes R.D."/>
            <person name="Keri Z."/>
            <person name="LaButti K."/>
            <person name="Lipzen A."/>
            <person name="Lombard V."/>
            <person name="Magnuson J."/>
            <person name="Maillard F."/>
            <person name="Murat C."/>
            <person name="Nolan M."/>
            <person name="Ohm R.A."/>
            <person name="Pangilinan J."/>
            <person name="Pereira M.F."/>
            <person name="Perotto S."/>
            <person name="Peter M."/>
            <person name="Pfister S."/>
            <person name="Riley R."/>
            <person name="Sitrit Y."/>
            <person name="Stielow J.B."/>
            <person name="Szollosi G."/>
            <person name="Zifcakova L."/>
            <person name="Stursova M."/>
            <person name="Spatafora J.W."/>
            <person name="Tedersoo L."/>
            <person name="Vaario L.M."/>
            <person name="Yamada A."/>
            <person name="Yan M."/>
            <person name="Wang P."/>
            <person name="Xu J."/>
            <person name="Bruns T."/>
            <person name="Baldrian P."/>
            <person name="Vilgalys R."/>
            <person name="Dunand C."/>
            <person name="Henrissat B."/>
            <person name="Grigoriev I.V."/>
            <person name="Hibbett D."/>
            <person name="Nagy L.G."/>
            <person name="Martin F.M."/>
        </authorList>
    </citation>
    <scope>NUCLEOTIDE SEQUENCE</scope>
    <source>
        <strain evidence="2">UP504</strain>
    </source>
</reference>
<accession>A0A9P6AFI0</accession>
<protein>
    <submittedName>
        <fullName evidence="2">Uncharacterized protein</fullName>
    </submittedName>
</protein>
<dbReference type="EMBL" id="MU129187">
    <property type="protein sequence ID" value="KAF9504873.1"/>
    <property type="molecule type" value="Genomic_DNA"/>
</dbReference>
<evidence type="ECO:0000256" key="1">
    <source>
        <dbReference type="SAM" id="MobiDB-lite"/>
    </source>
</evidence>
<keyword evidence="3" id="KW-1185">Reference proteome</keyword>
<name>A0A9P6AFI0_9AGAM</name>
<organism evidence="2 3">
    <name type="scientific">Hydnum rufescens UP504</name>
    <dbReference type="NCBI Taxonomy" id="1448309"/>
    <lineage>
        <taxon>Eukaryota</taxon>
        <taxon>Fungi</taxon>
        <taxon>Dikarya</taxon>
        <taxon>Basidiomycota</taxon>
        <taxon>Agaricomycotina</taxon>
        <taxon>Agaricomycetes</taxon>
        <taxon>Cantharellales</taxon>
        <taxon>Hydnaceae</taxon>
        <taxon>Hydnum</taxon>
    </lineage>
</organism>
<sequence length="306" mass="34991">MVRTTCVLRKKNGLPGRERVRPGRPAPGPRIGADGQLRTRHHQIRVKLEKRTSIHQHIPLLYRNWAWAFFLGHDKVSLETMSSSGPSPGNMLLGAVEQLCQDRWRRSVMKEASRRSRCIHRREDHIYAIPISQHVRRPQKHNESCDWKLQYGGCVKPGHVLRLVRERYEGMEEQCDNISKETWDLGLIDALKACAANLRKCRCVRWPWLLPSEKITGHELERIPDTSSMAWVFINPCPIAPHASRGNPPGAANPQVQSWEPQVYANTPVLYPEWEKLERPGVSDDWVGGVNENGMGEGLDLIHKVL</sequence>
<evidence type="ECO:0000313" key="2">
    <source>
        <dbReference type="EMBL" id="KAF9504873.1"/>
    </source>
</evidence>
<dbReference type="Proteomes" id="UP000886523">
    <property type="component" value="Unassembled WGS sequence"/>
</dbReference>
<dbReference type="OrthoDB" id="3226064at2759"/>
<feature type="region of interest" description="Disordered" evidence="1">
    <location>
        <begin position="14"/>
        <end position="34"/>
    </location>
</feature>
<proteinExistence type="predicted"/>
<evidence type="ECO:0000313" key="3">
    <source>
        <dbReference type="Proteomes" id="UP000886523"/>
    </source>
</evidence>